<reference evidence="13 14" key="1">
    <citation type="journal article" date="2020" name="Nature">
        <title>Bacterial chemolithoautotrophy via manganese oxidation.</title>
        <authorList>
            <person name="Yu H."/>
            <person name="Leadbetter J.R."/>
        </authorList>
    </citation>
    <scope>NUCLEOTIDE SEQUENCE [LARGE SCALE GENOMIC DNA]</scope>
    <source>
        <strain evidence="13 14">Mn-1</strain>
    </source>
</reference>
<dbReference type="Proteomes" id="UP000534783">
    <property type="component" value="Unassembled WGS sequence"/>
</dbReference>
<dbReference type="AlphaFoldDB" id="A0A7X6DPJ2"/>
<dbReference type="Pfam" id="PF00263">
    <property type="entry name" value="Secretin"/>
    <property type="match status" value="1"/>
</dbReference>
<dbReference type="InterPro" id="IPR013355">
    <property type="entry name" value="Pilus_4_PilQ"/>
</dbReference>
<dbReference type="InterPro" id="IPR038591">
    <property type="entry name" value="NolW-like_sf"/>
</dbReference>
<dbReference type="Gene3D" id="3.30.1370.120">
    <property type="match status" value="1"/>
</dbReference>
<dbReference type="SMART" id="SM00965">
    <property type="entry name" value="STN"/>
    <property type="match status" value="1"/>
</dbReference>
<keyword evidence="7" id="KW-0998">Cell outer membrane</keyword>
<feature type="region of interest" description="Disordered" evidence="10">
    <location>
        <begin position="274"/>
        <end position="296"/>
    </location>
</feature>
<dbReference type="PROSITE" id="PS51257">
    <property type="entry name" value="PROKAR_LIPOPROTEIN"/>
    <property type="match status" value="1"/>
</dbReference>
<dbReference type="Pfam" id="PF03958">
    <property type="entry name" value="Secretin_N"/>
    <property type="match status" value="1"/>
</dbReference>
<evidence type="ECO:0000256" key="1">
    <source>
        <dbReference type="ARBA" id="ARBA00004370"/>
    </source>
</evidence>
<evidence type="ECO:0000256" key="8">
    <source>
        <dbReference type="RuleBase" id="RU004003"/>
    </source>
</evidence>
<dbReference type="NCBIfam" id="TIGR02515">
    <property type="entry name" value="IV_pilus_PilQ"/>
    <property type="match status" value="1"/>
</dbReference>
<dbReference type="Pfam" id="PF21305">
    <property type="entry name" value="type_II_gspD_N0"/>
    <property type="match status" value="1"/>
</dbReference>
<evidence type="ECO:0000256" key="2">
    <source>
        <dbReference type="ARBA" id="ARBA00022448"/>
    </source>
</evidence>
<name>A0A7X6DPJ2_9BACT</name>
<evidence type="ECO:0000256" key="10">
    <source>
        <dbReference type="SAM" id="MobiDB-lite"/>
    </source>
</evidence>
<feature type="chain" id="PRO_5030627174" evidence="11">
    <location>
        <begin position="25"/>
        <end position="807"/>
    </location>
</feature>
<evidence type="ECO:0000256" key="5">
    <source>
        <dbReference type="ARBA" id="ARBA00022927"/>
    </source>
</evidence>
<keyword evidence="14" id="KW-1185">Reference proteome</keyword>
<feature type="domain" description="Secretin/TonB short N-terminal" evidence="12">
    <location>
        <begin position="429"/>
        <end position="477"/>
    </location>
</feature>
<evidence type="ECO:0000256" key="6">
    <source>
        <dbReference type="ARBA" id="ARBA00023136"/>
    </source>
</evidence>
<sequence>MIGQNRFVFVIAFLILTQSCSPKASQVMTQPSSPKEIVDIRVVSESEKTQVVVEGQQPMIYTTFHLTDPYRLIVDMAGVSLGKFTEKIDVNQGGVRSILPVSGDGNQVGRLEIEVDESVETNVRTEGTNLIVEAAHPASKPAEPVVEKPVEPILAFTEEPKPVLPPPIKEERNLSPAKIVKSVRFDRKEDLQLVITLDGQPSPNVFLLDPKRLVIDLPDVKMASKIKTLPVKDHAVKQARIGVHSDKVRLVLDLNAPVVYSLQQAGPQLRVHLKDASEAASSSKTEEPANSSVPEDVSAAPATAVIVPPVVPMPEAAVPNMEVAALVDPSVDMTESTEVAAAPASAPIIDTKAVEKPSLEAPKMEAPAERVADKADIILENGEVSEEPKKSAETGSVTPPKYVGRRISLDFQDADLANVIRLIADVSNLNIVLGEDVKGKVTLKLINVPWDQALDIILRMNSFGQIREGNIIRIATLSNIAQQQDEEARAKETKIKAEDLQTRIIYVNYGKAADLVDSLRKLLSTRGDITVDGRTNALIVKDIEKNLDEVARLVKTIDTQTPQVVIEARIVQVSPTFNRSLGIQWGASTQTVSGGNIIGLRGGGGGPGAIFGTPDPSFAVNLPSAQNFGGLGFSFGRFTDNPINLDLRLSAGESQGLTRVVSTPKVSVLNNQEAKIEQGESIPFSTTSQAGTQTTFVDANLTLLVTPHISSDGGIMMKIKVTKNAPGETRFGASGPSILKKEATTNVLVKDGETTVIGGIYETTKSDSINGIPYLMDIPFLGWLFKTTTKREDTSELLVFLTPRILK</sequence>
<evidence type="ECO:0000256" key="9">
    <source>
        <dbReference type="RuleBase" id="RU004004"/>
    </source>
</evidence>
<comment type="caution">
    <text evidence="13">The sequence shown here is derived from an EMBL/GenBank/DDBJ whole genome shotgun (WGS) entry which is preliminary data.</text>
</comment>
<dbReference type="PANTHER" id="PTHR30604">
    <property type="entry name" value="PROTEIN TRANSPORT PROTEIN HOFQ"/>
    <property type="match status" value="1"/>
</dbReference>
<keyword evidence="2 9" id="KW-0813">Transport</keyword>
<dbReference type="InterPro" id="IPR049371">
    <property type="entry name" value="GspD-like_N0"/>
</dbReference>
<evidence type="ECO:0000313" key="14">
    <source>
        <dbReference type="Proteomes" id="UP000534783"/>
    </source>
</evidence>
<proteinExistence type="inferred from homology"/>
<organism evidence="13 14">
    <name type="scientific">Candidatus Manganitrophus noduliformans</name>
    <dbReference type="NCBI Taxonomy" id="2606439"/>
    <lineage>
        <taxon>Bacteria</taxon>
        <taxon>Pseudomonadati</taxon>
        <taxon>Nitrospirota</taxon>
        <taxon>Nitrospiria</taxon>
        <taxon>Candidatus Troglogloeales</taxon>
        <taxon>Candidatus Manganitrophaceae</taxon>
        <taxon>Candidatus Manganitrophus</taxon>
    </lineage>
</organism>
<evidence type="ECO:0000256" key="3">
    <source>
        <dbReference type="ARBA" id="ARBA00022692"/>
    </source>
</evidence>
<keyword evidence="3" id="KW-0812">Transmembrane</keyword>
<evidence type="ECO:0000256" key="11">
    <source>
        <dbReference type="SAM" id="SignalP"/>
    </source>
</evidence>
<dbReference type="InterPro" id="IPR021731">
    <property type="entry name" value="AMIN_dom"/>
</dbReference>
<dbReference type="InterPro" id="IPR001775">
    <property type="entry name" value="GspD/PilQ"/>
</dbReference>
<dbReference type="Pfam" id="PF11741">
    <property type="entry name" value="AMIN"/>
    <property type="match status" value="2"/>
</dbReference>
<dbReference type="InterPro" id="IPR005644">
    <property type="entry name" value="NolW-like"/>
</dbReference>
<comment type="subcellular location">
    <subcellularLocation>
        <location evidence="9">Cell outer membrane</location>
    </subcellularLocation>
    <subcellularLocation>
        <location evidence="1">Membrane</location>
    </subcellularLocation>
</comment>
<dbReference type="InterPro" id="IPR011662">
    <property type="entry name" value="Secretin/TonB_short_N"/>
</dbReference>
<dbReference type="Gene3D" id="3.30.1370.130">
    <property type="match status" value="1"/>
</dbReference>
<comment type="similarity">
    <text evidence="8">Belongs to the bacterial secretin family.</text>
</comment>
<feature type="signal peptide" evidence="11">
    <location>
        <begin position="1"/>
        <end position="24"/>
    </location>
</feature>
<dbReference type="EMBL" id="VTOW01000002">
    <property type="protein sequence ID" value="NKE71023.1"/>
    <property type="molecule type" value="Genomic_DNA"/>
</dbReference>
<dbReference type="InterPro" id="IPR051808">
    <property type="entry name" value="Type_IV_pilus_biogenesis"/>
</dbReference>
<dbReference type="GO" id="GO:0009279">
    <property type="term" value="C:cell outer membrane"/>
    <property type="evidence" value="ECO:0007669"/>
    <property type="project" value="UniProtKB-SubCell"/>
</dbReference>
<dbReference type="PANTHER" id="PTHR30604:SF1">
    <property type="entry name" value="DNA UTILIZATION PROTEIN HOFQ"/>
    <property type="match status" value="1"/>
</dbReference>
<evidence type="ECO:0000313" key="13">
    <source>
        <dbReference type="EMBL" id="NKE71023.1"/>
    </source>
</evidence>
<protein>
    <submittedName>
        <fullName evidence="13">Type IV pilus secretin PilQ</fullName>
    </submittedName>
</protein>
<dbReference type="InterPro" id="IPR004846">
    <property type="entry name" value="T2SS/T3SS_dom"/>
</dbReference>
<accession>A0A7X6DPJ2</accession>
<dbReference type="PRINTS" id="PR00811">
    <property type="entry name" value="BCTERIALGSPD"/>
</dbReference>
<keyword evidence="6" id="KW-0472">Membrane</keyword>
<evidence type="ECO:0000256" key="7">
    <source>
        <dbReference type="ARBA" id="ARBA00023237"/>
    </source>
</evidence>
<evidence type="ECO:0000256" key="4">
    <source>
        <dbReference type="ARBA" id="ARBA00022729"/>
    </source>
</evidence>
<keyword evidence="5" id="KW-0653">Protein transport</keyword>
<keyword evidence="4 11" id="KW-0732">Signal</keyword>
<dbReference type="Gene3D" id="2.60.40.3500">
    <property type="match status" value="2"/>
</dbReference>
<gene>
    <name evidence="13" type="primary">pilQ</name>
    <name evidence="13" type="ORF">MNODULE_09760</name>
</gene>
<dbReference type="GO" id="GO:0009306">
    <property type="term" value="P:protein secretion"/>
    <property type="evidence" value="ECO:0007669"/>
    <property type="project" value="InterPro"/>
</dbReference>
<evidence type="ECO:0000259" key="12">
    <source>
        <dbReference type="SMART" id="SM00965"/>
    </source>
</evidence>